<sequence length="117" mass="13615">MPLNIVRETKANIPHDEVFEKFEIDRPGKIIFVGHHLSTKNQMRCLVRRMSLYGAELEVSPHLPVPNHFFLEILGVRDEIGCTLIRRQKEKVTVGFNMLIDADFLHHVIRLSFETSH</sequence>
<accession>A0A549TAK1</accession>
<name>A0A549TAK1_9HYPH</name>
<evidence type="ECO:0008006" key="3">
    <source>
        <dbReference type="Google" id="ProtNLM"/>
    </source>
</evidence>
<reference evidence="1 2" key="1">
    <citation type="submission" date="2019-07" db="EMBL/GenBank/DDBJ databases">
        <title>Ln-dependent methylotrophs.</title>
        <authorList>
            <person name="Tani A."/>
        </authorList>
    </citation>
    <scope>NUCLEOTIDE SEQUENCE [LARGE SCALE GENOMIC DNA]</scope>
    <source>
        <strain evidence="1 2">SM12</strain>
    </source>
</reference>
<organism evidence="1 2">
    <name type="scientific">Rhizobium straminoryzae</name>
    <dbReference type="NCBI Taxonomy" id="1387186"/>
    <lineage>
        <taxon>Bacteria</taxon>
        <taxon>Pseudomonadati</taxon>
        <taxon>Pseudomonadota</taxon>
        <taxon>Alphaproteobacteria</taxon>
        <taxon>Hyphomicrobiales</taxon>
        <taxon>Rhizobiaceae</taxon>
        <taxon>Rhizobium/Agrobacterium group</taxon>
        <taxon>Rhizobium</taxon>
    </lineage>
</organism>
<evidence type="ECO:0000313" key="1">
    <source>
        <dbReference type="EMBL" id="TRL38884.1"/>
    </source>
</evidence>
<keyword evidence="2" id="KW-1185">Reference proteome</keyword>
<comment type="caution">
    <text evidence="1">The sequence shown here is derived from an EMBL/GenBank/DDBJ whole genome shotgun (WGS) entry which is preliminary data.</text>
</comment>
<dbReference type="AlphaFoldDB" id="A0A549TAK1"/>
<protein>
    <recommendedName>
        <fullName evidence="3">PilZ domain-containing protein</fullName>
    </recommendedName>
</protein>
<proteinExistence type="predicted"/>
<dbReference type="EMBL" id="VJMG01000027">
    <property type="protein sequence ID" value="TRL38884.1"/>
    <property type="molecule type" value="Genomic_DNA"/>
</dbReference>
<gene>
    <name evidence="1" type="ORF">FNA46_11125</name>
</gene>
<evidence type="ECO:0000313" key="2">
    <source>
        <dbReference type="Proteomes" id="UP000316801"/>
    </source>
</evidence>
<dbReference type="RefSeq" id="WP_143125270.1">
    <property type="nucleotide sequence ID" value="NZ_VJMG01000027.1"/>
</dbReference>
<dbReference type="Proteomes" id="UP000316801">
    <property type="component" value="Unassembled WGS sequence"/>
</dbReference>